<protein>
    <submittedName>
        <fullName evidence="2">Uncharacterized protein</fullName>
    </submittedName>
</protein>
<accession>A0AC34G0H9</accession>
<dbReference type="Proteomes" id="UP000887579">
    <property type="component" value="Unplaced"/>
</dbReference>
<sequence length="219" mass="24966">MCVRYLFAFPSSTVIGWFNFKTMIAISSVFTLGFGILITYAIINKSDPDKIHVEAIAYDEFFSTFTDPSLLYFSYGFGRPIGITWFAILNCLLIFSLALMAYFIHIVHSTKTKTVTQIQYYLIKNSMAEILLLCIFLILPATIFIGFVVFQIPNSAGFTVICISFIHLYSPINFIANLYFTAPYRRFLTKFLSEIIGVTKIQMKPINITPAETSVRRNN</sequence>
<evidence type="ECO:0000313" key="2">
    <source>
        <dbReference type="WBParaSite" id="ES5_v2.g23258.t1"/>
    </source>
</evidence>
<reference evidence="2" key="1">
    <citation type="submission" date="2022-11" db="UniProtKB">
        <authorList>
            <consortium name="WormBaseParasite"/>
        </authorList>
    </citation>
    <scope>IDENTIFICATION</scope>
</reference>
<dbReference type="WBParaSite" id="ES5_v2.g23258.t1">
    <property type="protein sequence ID" value="ES5_v2.g23258.t1"/>
    <property type="gene ID" value="ES5_v2.g23258"/>
</dbReference>
<evidence type="ECO:0000313" key="1">
    <source>
        <dbReference type="Proteomes" id="UP000887579"/>
    </source>
</evidence>
<name>A0AC34G0H9_9BILA</name>
<organism evidence="1 2">
    <name type="scientific">Panagrolaimus sp. ES5</name>
    <dbReference type="NCBI Taxonomy" id="591445"/>
    <lineage>
        <taxon>Eukaryota</taxon>
        <taxon>Metazoa</taxon>
        <taxon>Ecdysozoa</taxon>
        <taxon>Nematoda</taxon>
        <taxon>Chromadorea</taxon>
        <taxon>Rhabditida</taxon>
        <taxon>Tylenchina</taxon>
        <taxon>Panagrolaimomorpha</taxon>
        <taxon>Panagrolaimoidea</taxon>
        <taxon>Panagrolaimidae</taxon>
        <taxon>Panagrolaimus</taxon>
    </lineage>
</organism>
<proteinExistence type="predicted"/>